<evidence type="ECO:0000256" key="1">
    <source>
        <dbReference type="ARBA" id="ARBA00004141"/>
    </source>
</evidence>
<feature type="transmembrane region" description="Helical" evidence="3">
    <location>
        <begin position="491"/>
        <end position="510"/>
    </location>
</feature>
<keyword evidence="6" id="KW-1185">Reference proteome</keyword>
<dbReference type="AlphaFoldDB" id="A0AAD5LXQ8"/>
<dbReference type="PROSITE" id="PS50850">
    <property type="entry name" value="MFS"/>
    <property type="match status" value="2"/>
</dbReference>
<dbReference type="Pfam" id="PF07690">
    <property type="entry name" value="MFS_1"/>
    <property type="match status" value="2"/>
</dbReference>
<feature type="compositionally biased region" description="Polar residues" evidence="2">
    <location>
        <begin position="280"/>
        <end position="290"/>
    </location>
</feature>
<feature type="domain" description="Major facilitator superfamily (MFS) profile" evidence="4">
    <location>
        <begin position="334"/>
        <end position="517"/>
    </location>
</feature>
<dbReference type="EMBL" id="JAKCXM010000266">
    <property type="protein sequence ID" value="KAJ0397113.1"/>
    <property type="molecule type" value="Genomic_DNA"/>
</dbReference>
<evidence type="ECO:0000313" key="6">
    <source>
        <dbReference type="Proteomes" id="UP001209570"/>
    </source>
</evidence>
<dbReference type="Gene3D" id="1.20.1250.20">
    <property type="entry name" value="MFS general substrate transporter like domains"/>
    <property type="match status" value="2"/>
</dbReference>
<keyword evidence="3" id="KW-0472">Membrane</keyword>
<comment type="subcellular location">
    <subcellularLocation>
        <location evidence="1">Membrane</location>
        <topology evidence="1">Multi-pass membrane protein</topology>
    </subcellularLocation>
</comment>
<keyword evidence="3" id="KW-1133">Transmembrane helix</keyword>
<dbReference type="PANTHER" id="PTHR23525">
    <property type="entry name" value="TRANSPORTER, PUTATIVE-RELATED"/>
    <property type="match status" value="1"/>
</dbReference>
<evidence type="ECO:0000256" key="2">
    <source>
        <dbReference type="SAM" id="MobiDB-lite"/>
    </source>
</evidence>
<reference evidence="5" key="1">
    <citation type="submission" date="2021-12" db="EMBL/GenBank/DDBJ databases">
        <title>Prjna785345.</title>
        <authorList>
            <person name="Rujirawat T."/>
            <person name="Krajaejun T."/>
        </authorList>
    </citation>
    <scope>NUCLEOTIDE SEQUENCE</scope>
    <source>
        <strain evidence="5">Pi057C3</strain>
    </source>
</reference>
<dbReference type="InterPro" id="IPR011701">
    <property type="entry name" value="MFS"/>
</dbReference>
<feature type="transmembrane region" description="Helical" evidence="3">
    <location>
        <begin position="369"/>
        <end position="389"/>
    </location>
</feature>
<dbReference type="PANTHER" id="PTHR23525:SF1">
    <property type="entry name" value="NODULIN-LIKE DOMAIN-CONTAINING PROTEIN"/>
    <property type="match status" value="1"/>
</dbReference>
<feature type="transmembrane region" description="Helical" evidence="3">
    <location>
        <begin position="146"/>
        <end position="167"/>
    </location>
</feature>
<sequence>MATQAATRDGVHNVRTTYLFTFFFWAARSILFQQIISGFVFVLMGSNGPVGVVKGVQGIAQLLCSYPAGYLADHSRRDRVLRYAGSLGLVAALLTCTAVLLCHYALLVVAFALWGLFAALQSPAMESLFAESVPHGRRSYPFMIKYNVSNVAQVVGPLLSVLLFLYVGDSWRVQELQPVLVFGTFLVAIASLVLFRFDDDCALAEELTTLSIQRPDATAQSQSQSQPHSRRRRSTSIGSDALKTPSVGGDDLEIEFDFPEDEDPQNDERQEPQHPKTHRTATASSVPTETSSLLLAQEDPRAKTDSALSFLEHALLSDRGDASISCLGFTPRHVPLLLFLSDFIISNGAGLTVYFFPLFFKEEYGLSPIHVSLVFLAQPIVVMVLAYVAQRSSRAVGRMPLVAFTRLASTVCLLGLSYARPLPLAIALFLLRGGMMRCSQPLRRSVLMDHVEKQFRARWNALEGISVFSYSGSAVLGGYLVDRYDYRTCFFITSFVYFVGLSLELVLIPLTRHAVEA</sequence>
<feature type="domain" description="Major facilitator superfamily (MFS) profile" evidence="4">
    <location>
        <begin position="1"/>
        <end position="202"/>
    </location>
</feature>
<comment type="caution">
    <text evidence="5">The sequence shown here is derived from an EMBL/GenBank/DDBJ whole genome shotgun (WGS) entry which is preliminary data.</text>
</comment>
<proteinExistence type="predicted"/>
<feature type="transmembrane region" description="Helical" evidence="3">
    <location>
        <begin position="336"/>
        <end position="357"/>
    </location>
</feature>
<feature type="transmembrane region" description="Helical" evidence="3">
    <location>
        <begin position="459"/>
        <end position="479"/>
    </location>
</feature>
<feature type="transmembrane region" description="Helical" evidence="3">
    <location>
        <begin position="179"/>
        <end position="197"/>
    </location>
</feature>
<dbReference type="SUPFAM" id="SSF103473">
    <property type="entry name" value="MFS general substrate transporter"/>
    <property type="match status" value="1"/>
</dbReference>
<dbReference type="InterPro" id="IPR036259">
    <property type="entry name" value="MFS_trans_sf"/>
</dbReference>
<feature type="compositionally biased region" description="Acidic residues" evidence="2">
    <location>
        <begin position="250"/>
        <end position="265"/>
    </location>
</feature>
<dbReference type="GO" id="GO:0016020">
    <property type="term" value="C:membrane"/>
    <property type="evidence" value="ECO:0007669"/>
    <property type="project" value="UniProtKB-SubCell"/>
</dbReference>
<name>A0AAD5LXQ8_PYTIN</name>
<protein>
    <recommendedName>
        <fullName evidence="4">Major facilitator superfamily (MFS) profile domain-containing protein</fullName>
    </recommendedName>
</protein>
<accession>A0AAD5LXQ8</accession>
<gene>
    <name evidence="5" type="ORF">P43SY_009395</name>
</gene>
<dbReference type="InterPro" id="IPR020846">
    <property type="entry name" value="MFS_dom"/>
</dbReference>
<feature type="region of interest" description="Disordered" evidence="2">
    <location>
        <begin position="214"/>
        <end position="290"/>
    </location>
</feature>
<feature type="transmembrane region" description="Helical" evidence="3">
    <location>
        <begin position="22"/>
        <end position="44"/>
    </location>
</feature>
<evidence type="ECO:0000259" key="4">
    <source>
        <dbReference type="PROSITE" id="PS50850"/>
    </source>
</evidence>
<evidence type="ECO:0000313" key="5">
    <source>
        <dbReference type="EMBL" id="KAJ0397113.1"/>
    </source>
</evidence>
<keyword evidence="3" id="KW-0812">Transmembrane</keyword>
<evidence type="ECO:0000256" key="3">
    <source>
        <dbReference type="SAM" id="Phobius"/>
    </source>
</evidence>
<dbReference type="Proteomes" id="UP001209570">
    <property type="component" value="Unassembled WGS sequence"/>
</dbReference>
<feature type="transmembrane region" description="Helical" evidence="3">
    <location>
        <begin position="80"/>
        <end position="100"/>
    </location>
</feature>
<organism evidence="5 6">
    <name type="scientific">Pythium insidiosum</name>
    <name type="common">Pythiosis disease agent</name>
    <dbReference type="NCBI Taxonomy" id="114742"/>
    <lineage>
        <taxon>Eukaryota</taxon>
        <taxon>Sar</taxon>
        <taxon>Stramenopiles</taxon>
        <taxon>Oomycota</taxon>
        <taxon>Peronosporomycetes</taxon>
        <taxon>Pythiales</taxon>
        <taxon>Pythiaceae</taxon>
        <taxon>Pythium</taxon>
    </lineage>
</organism>
<dbReference type="GO" id="GO:0022857">
    <property type="term" value="F:transmembrane transporter activity"/>
    <property type="evidence" value="ECO:0007669"/>
    <property type="project" value="InterPro"/>
</dbReference>